<dbReference type="InterPro" id="IPR014030">
    <property type="entry name" value="Ketoacyl_synth_N"/>
</dbReference>
<dbReference type="Pfam" id="PF00109">
    <property type="entry name" value="ketoacyl-synt"/>
    <property type="match status" value="1"/>
</dbReference>
<evidence type="ECO:0000313" key="8">
    <source>
        <dbReference type="Proteomes" id="UP000004324"/>
    </source>
</evidence>
<dbReference type="InterPro" id="IPR016039">
    <property type="entry name" value="Thiolase-like"/>
</dbReference>
<dbReference type="GO" id="GO:0004312">
    <property type="term" value="F:fatty acid synthase activity"/>
    <property type="evidence" value="ECO:0007669"/>
    <property type="project" value="TreeGrafter"/>
</dbReference>
<evidence type="ECO:0000256" key="1">
    <source>
        <dbReference type="ARBA" id="ARBA00003299"/>
    </source>
</evidence>
<keyword evidence="5" id="KW-0808">Transferase</keyword>
<dbReference type="GO" id="GO:0004315">
    <property type="term" value="F:3-oxoacyl-[acyl-carrier-protein] synthase activity"/>
    <property type="evidence" value="ECO:0007669"/>
    <property type="project" value="InterPro"/>
</dbReference>
<feature type="non-terminal residue" evidence="7">
    <location>
        <position position="1"/>
    </location>
</feature>
<dbReference type="PROSITE" id="PS52004">
    <property type="entry name" value="KS3_2"/>
    <property type="match status" value="1"/>
</dbReference>
<keyword evidence="8" id="KW-1185">Reference proteome</keyword>
<organism evidence="7 8">
    <name type="scientific">Pelosinus fermentans B4</name>
    <dbReference type="NCBI Taxonomy" id="1149862"/>
    <lineage>
        <taxon>Bacteria</taxon>
        <taxon>Bacillati</taxon>
        <taxon>Bacillota</taxon>
        <taxon>Negativicutes</taxon>
        <taxon>Selenomonadales</taxon>
        <taxon>Sporomusaceae</taxon>
        <taxon>Pelosinus</taxon>
    </lineage>
</organism>
<dbReference type="InterPro" id="IPR014031">
    <property type="entry name" value="Ketoacyl_synth_C"/>
</dbReference>
<dbReference type="Pfam" id="PF02801">
    <property type="entry name" value="Ketoacyl-synt_C"/>
    <property type="match status" value="1"/>
</dbReference>
<dbReference type="CDD" id="cd00833">
    <property type="entry name" value="PKS"/>
    <property type="match status" value="1"/>
</dbReference>
<dbReference type="Gene3D" id="3.40.47.10">
    <property type="match status" value="1"/>
</dbReference>
<dbReference type="SMART" id="SM00825">
    <property type="entry name" value="PKS_KS"/>
    <property type="match status" value="1"/>
</dbReference>
<dbReference type="SUPFAM" id="SSF53901">
    <property type="entry name" value="Thiolase-like"/>
    <property type="match status" value="1"/>
</dbReference>
<protein>
    <submittedName>
        <fullName evidence="7">Beta-ketoacyl synthase</fullName>
    </submittedName>
</protein>
<dbReference type="PANTHER" id="PTHR43775">
    <property type="entry name" value="FATTY ACID SYNTHASE"/>
    <property type="match status" value="1"/>
</dbReference>
<dbReference type="AlphaFoldDB" id="I8RC93"/>
<dbReference type="GO" id="GO:0006633">
    <property type="term" value="P:fatty acid biosynthetic process"/>
    <property type="evidence" value="ECO:0007669"/>
    <property type="project" value="InterPro"/>
</dbReference>
<evidence type="ECO:0000256" key="5">
    <source>
        <dbReference type="ARBA" id="ARBA00022679"/>
    </source>
</evidence>
<dbReference type="PROSITE" id="PS00606">
    <property type="entry name" value="KS3_1"/>
    <property type="match status" value="1"/>
</dbReference>
<evidence type="ECO:0000256" key="4">
    <source>
        <dbReference type="ARBA" id="ARBA00022553"/>
    </source>
</evidence>
<keyword evidence="3" id="KW-0596">Phosphopantetheine</keyword>
<dbReference type="PANTHER" id="PTHR43775:SF37">
    <property type="entry name" value="SI:DKEY-61P9.11"/>
    <property type="match status" value="1"/>
</dbReference>
<evidence type="ECO:0000259" key="6">
    <source>
        <dbReference type="PROSITE" id="PS52004"/>
    </source>
</evidence>
<evidence type="ECO:0000256" key="3">
    <source>
        <dbReference type="ARBA" id="ARBA00022450"/>
    </source>
</evidence>
<dbReference type="InterPro" id="IPR020841">
    <property type="entry name" value="PKS_Beta-ketoAc_synthase_dom"/>
</dbReference>
<dbReference type="FunFam" id="3.40.47.10:FF:000019">
    <property type="entry name" value="Polyketide synthase type I"/>
    <property type="match status" value="1"/>
</dbReference>
<dbReference type="InterPro" id="IPR018201">
    <property type="entry name" value="Ketoacyl_synth_AS"/>
</dbReference>
<dbReference type="GO" id="GO:0005886">
    <property type="term" value="C:plasma membrane"/>
    <property type="evidence" value="ECO:0007669"/>
    <property type="project" value="TreeGrafter"/>
</dbReference>
<sequence length="400" mass="43032">RWDWREYYGDPAKEVNKTNIKWGGFIDGVEEFDPLFFGISPREAELMDPQQRLLMTYVWKVIEDAGYSPQDLSGTQTGIFVGTGSSGYDGLISKANVAIEGYSSTGIVPSVGPNRMSYLLNLHGPSEPIETACSSSLVAIHRAVQALESGACEMAIAGGVNTLVTPDLYISFNKAGMLAEDGRCKTFSDQANGYVRGEGAGMLLLKKLKDAESAGDHIYGIIKGTAENHGGRANSLTAPNPKAQAKLLETAYTKAGIDPRTVTYIEAHGTGTELGDPIEINGLKAAFKELYEATGDAGVTNNHCGLGSVKTNIGHLELAAGVAGVIKVLLQLQHKTLVKSLHCDKVNPYIQLTDSPFYIVQEKREWKSLQDETGKEIPRRGGVSSFGFGGVNAHVVIEEY</sequence>
<dbReference type="InterPro" id="IPR050091">
    <property type="entry name" value="PKS_NRPS_Biosynth_Enz"/>
</dbReference>
<evidence type="ECO:0000256" key="2">
    <source>
        <dbReference type="ARBA" id="ARBA00004789"/>
    </source>
</evidence>
<comment type="function">
    <text evidence="1">Involved in some intermediate steps for the synthesis of the antibiotic polyketide bacillaene which is involved in secondary metabolism.</text>
</comment>
<keyword evidence="4" id="KW-0597">Phosphoprotein</keyword>
<feature type="domain" description="Ketosynthase family 3 (KS3)" evidence="6">
    <location>
        <begin position="1"/>
        <end position="399"/>
    </location>
</feature>
<comment type="pathway">
    <text evidence="2">Antibiotic biosynthesis; bacillaene biosynthesis.</text>
</comment>
<dbReference type="GO" id="GO:0005737">
    <property type="term" value="C:cytoplasm"/>
    <property type="evidence" value="ECO:0007669"/>
    <property type="project" value="TreeGrafter"/>
</dbReference>
<feature type="non-terminal residue" evidence="7">
    <location>
        <position position="400"/>
    </location>
</feature>
<comment type="caution">
    <text evidence="7">The sequence shown here is derived from an EMBL/GenBank/DDBJ whole genome shotgun (WGS) entry which is preliminary data.</text>
</comment>
<dbReference type="RefSeq" id="WP_007936794.1">
    <property type="nucleotide sequence ID" value="NZ_AKVJ01000048.1"/>
</dbReference>
<reference evidence="7 8" key="1">
    <citation type="journal article" date="2012" name="J. Bacteriol.">
        <title>Draft Genome Sequences for Two Metal-Reducing Pelosinus fermentans Strains Isolated from a Cr(VI)-Contaminated Site and for Type Strain R7.</title>
        <authorList>
            <person name="Brown S.D."/>
            <person name="Podar M."/>
            <person name="Klingeman D.M."/>
            <person name="Johnson C.M."/>
            <person name="Yang Z.K."/>
            <person name="Utturkar S.M."/>
            <person name="Land M.L."/>
            <person name="Mosher J.J."/>
            <person name="Hurt R.A.Jr."/>
            <person name="Phelps T.J."/>
            <person name="Palumbo A.V."/>
            <person name="Arkin A.P."/>
            <person name="Hazen T.C."/>
            <person name="Elias D.A."/>
        </authorList>
    </citation>
    <scope>NUCLEOTIDE SEQUENCE [LARGE SCALE GENOMIC DNA]</scope>
    <source>
        <strain evidence="7 8">B4</strain>
    </source>
</reference>
<dbReference type="GO" id="GO:0071770">
    <property type="term" value="P:DIM/DIP cell wall layer assembly"/>
    <property type="evidence" value="ECO:0007669"/>
    <property type="project" value="TreeGrafter"/>
</dbReference>
<dbReference type="EMBL" id="AKVJ01000048">
    <property type="protein sequence ID" value="EIW16728.1"/>
    <property type="molecule type" value="Genomic_DNA"/>
</dbReference>
<proteinExistence type="predicted"/>
<accession>I8RC93</accession>
<name>I8RC93_9FIRM</name>
<dbReference type="Proteomes" id="UP000004324">
    <property type="component" value="Unassembled WGS sequence"/>
</dbReference>
<gene>
    <name evidence="7" type="ORF">FB4_4666</name>
</gene>
<evidence type="ECO:0000313" key="7">
    <source>
        <dbReference type="EMBL" id="EIW16728.1"/>
    </source>
</evidence>